<reference evidence="1 2" key="1">
    <citation type="submission" date="2019-11" db="EMBL/GenBank/DDBJ databases">
        <authorList>
            <person name="Li X.-J."/>
            <person name="Feng X.-M."/>
        </authorList>
    </citation>
    <scope>NUCLEOTIDE SEQUENCE [LARGE SCALE GENOMIC DNA]</scope>
    <source>
        <strain evidence="1 2">XMNu-373</strain>
    </source>
</reference>
<name>A0A7K3M563_9ACTN</name>
<comment type="caution">
    <text evidence="1">The sequence shown here is derived from an EMBL/GenBank/DDBJ whole genome shotgun (WGS) entry which is preliminary data.</text>
</comment>
<keyword evidence="2" id="KW-1185">Reference proteome</keyword>
<accession>A0A7K3M563</accession>
<gene>
    <name evidence="1" type="ORF">F7O44_10875</name>
</gene>
<protein>
    <submittedName>
        <fullName evidence="1">Uncharacterized protein</fullName>
    </submittedName>
</protein>
<dbReference type="InterPro" id="IPR046080">
    <property type="entry name" value="DUF6098"/>
</dbReference>
<dbReference type="EMBL" id="WLZY01000003">
    <property type="protein sequence ID" value="NDL57578.1"/>
    <property type="molecule type" value="Genomic_DNA"/>
</dbReference>
<proteinExistence type="predicted"/>
<dbReference type="RefSeq" id="WP_162450267.1">
    <property type="nucleotide sequence ID" value="NZ_WLZY01000003.1"/>
</dbReference>
<dbReference type="Pfam" id="PF19593">
    <property type="entry name" value="DUF6098"/>
    <property type="match status" value="1"/>
</dbReference>
<evidence type="ECO:0000313" key="1">
    <source>
        <dbReference type="EMBL" id="NDL57578.1"/>
    </source>
</evidence>
<dbReference type="AlphaFoldDB" id="A0A7K3M563"/>
<sequence length="152" mass="17405">MLRGRELPVVPDLHTLNELVRCRPGLFLRQSEGPEVDLLSPTSRDYESGVEMPGLSVTTIAPEPWWPRPAIDWLARRICKYADLGLTEQRRPWLLQGRVVGRGPDHEPLVTDVQPVAWLDDTVIREARDRYQSCFDVGNDSKNGHRRRRVAS</sequence>
<evidence type="ECO:0000313" key="2">
    <source>
        <dbReference type="Proteomes" id="UP000460435"/>
    </source>
</evidence>
<dbReference type="Proteomes" id="UP000460435">
    <property type="component" value="Unassembled WGS sequence"/>
</dbReference>
<organism evidence="1 2">
    <name type="scientific">Phytoactinopolyspora mesophila</name>
    <dbReference type="NCBI Taxonomy" id="2650750"/>
    <lineage>
        <taxon>Bacteria</taxon>
        <taxon>Bacillati</taxon>
        <taxon>Actinomycetota</taxon>
        <taxon>Actinomycetes</taxon>
        <taxon>Jiangellales</taxon>
        <taxon>Jiangellaceae</taxon>
        <taxon>Phytoactinopolyspora</taxon>
    </lineage>
</organism>